<dbReference type="PANTHER" id="PTHR37423:SF2">
    <property type="entry name" value="MEMBRANE-BOUND LYTIC MUREIN TRANSGLYCOSYLASE C"/>
    <property type="match status" value="1"/>
</dbReference>
<accession>A0A6J7WVS8</accession>
<dbReference type="PANTHER" id="PTHR37423">
    <property type="entry name" value="SOLUBLE LYTIC MUREIN TRANSGLYCOSYLASE-RELATED"/>
    <property type="match status" value="1"/>
</dbReference>
<dbReference type="Pfam" id="PF01464">
    <property type="entry name" value="SLT"/>
    <property type="match status" value="1"/>
</dbReference>
<dbReference type="InterPro" id="IPR008258">
    <property type="entry name" value="Transglycosylase_SLT_dom_1"/>
</dbReference>
<dbReference type="SUPFAM" id="SSF53955">
    <property type="entry name" value="Lysozyme-like"/>
    <property type="match status" value="1"/>
</dbReference>
<name>A0A6J7WVS8_9CAUD</name>
<evidence type="ECO:0000259" key="1">
    <source>
        <dbReference type="Pfam" id="PF01464"/>
    </source>
</evidence>
<feature type="domain" description="Transglycosylase SLT" evidence="1">
    <location>
        <begin position="97"/>
        <end position="190"/>
    </location>
</feature>
<proteinExistence type="predicted"/>
<reference evidence="2" key="1">
    <citation type="submission" date="2020-05" db="EMBL/GenBank/DDBJ databases">
        <authorList>
            <person name="Chiriac C."/>
            <person name="Salcher M."/>
            <person name="Ghai R."/>
            <person name="Kavagutti S V."/>
        </authorList>
    </citation>
    <scope>NUCLEOTIDE SEQUENCE</scope>
</reference>
<dbReference type="CDD" id="cd00254">
    <property type="entry name" value="LT-like"/>
    <property type="match status" value="1"/>
</dbReference>
<evidence type="ECO:0000313" key="2">
    <source>
        <dbReference type="EMBL" id="CAB5220792.1"/>
    </source>
</evidence>
<gene>
    <name evidence="2" type="ORF">UFOVP244_37</name>
</gene>
<dbReference type="EMBL" id="LR798292">
    <property type="protein sequence ID" value="CAB5220792.1"/>
    <property type="molecule type" value="Genomic_DNA"/>
</dbReference>
<dbReference type="Gene3D" id="1.10.530.10">
    <property type="match status" value="1"/>
</dbReference>
<dbReference type="InterPro" id="IPR023346">
    <property type="entry name" value="Lysozyme-like_dom_sf"/>
</dbReference>
<protein>
    <submittedName>
        <fullName evidence="2">LT_GEWL domain containing protein</fullName>
    </submittedName>
</protein>
<sequence length="246" mass="27683">MKLRSYTTATIAIVLATFGATWSVFARKSQALAFEKAKFDLEQKKIQENTEADQKLGQYTINLISRDYPELDNSKKQILARMIVQVASDMFTDPNHKKAFVAVISIESKFHRDARSPTGAVGLTQIIPNYANDHGRPCEIYNVKPEDLLDAQTNLAVGACYFRFLLERYNGDIFAAISGYNAGHNSKTAEIYSKSGDMSNAETLRYIAKFVFLYNNVPDNKQVEPKHVKTHVVSKEDLDSDDKISQ</sequence>
<organism evidence="2">
    <name type="scientific">uncultured Caudovirales phage</name>
    <dbReference type="NCBI Taxonomy" id="2100421"/>
    <lineage>
        <taxon>Viruses</taxon>
        <taxon>Duplodnaviria</taxon>
        <taxon>Heunggongvirae</taxon>
        <taxon>Uroviricota</taxon>
        <taxon>Caudoviricetes</taxon>
        <taxon>Peduoviridae</taxon>
        <taxon>Maltschvirus</taxon>
        <taxon>Maltschvirus maltsch</taxon>
    </lineage>
</organism>